<evidence type="ECO:0000313" key="3">
    <source>
        <dbReference type="Proteomes" id="UP000598426"/>
    </source>
</evidence>
<reference evidence="2 3" key="1">
    <citation type="submission" date="2020-09" db="EMBL/GenBank/DDBJ databases">
        <title>Isolation and identification of active actinomycetes.</title>
        <authorList>
            <person name="Li X."/>
        </authorList>
    </citation>
    <scope>NUCLEOTIDE SEQUENCE [LARGE SCALE GENOMIC DNA]</scope>
    <source>
        <strain evidence="2 3">NEAU-LLC</strain>
    </source>
</reference>
<sequence length="66" mass="7107">MIIGGPLRSGLSTSLVDLRATVARYPHDPRPRRLVGDLRSASPDLEKLWNTATGPAIVLGTQTLVE</sequence>
<evidence type="ECO:0000259" key="1">
    <source>
        <dbReference type="Pfam" id="PF17765"/>
    </source>
</evidence>
<keyword evidence="3" id="KW-1185">Reference proteome</keyword>
<name>A0ABR8NV08_9MICO</name>
<protein>
    <recommendedName>
        <fullName evidence="1">MmyB-like transcription regulator ligand binding domain-containing protein</fullName>
    </recommendedName>
</protein>
<dbReference type="InterPro" id="IPR041413">
    <property type="entry name" value="MLTR_LBD"/>
</dbReference>
<comment type="caution">
    <text evidence="2">The sequence shown here is derived from an EMBL/GenBank/DDBJ whole genome shotgun (WGS) entry which is preliminary data.</text>
</comment>
<feature type="domain" description="MmyB-like transcription regulator ligand binding" evidence="1">
    <location>
        <begin position="16"/>
        <end position="53"/>
    </location>
</feature>
<evidence type="ECO:0000313" key="2">
    <source>
        <dbReference type="EMBL" id="MBD3943446.1"/>
    </source>
</evidence>
<organism evidence="2 3">
    <name type="scientific">Microbacterium helvum</name>
    <dbReference type="NCBI Taxonomy" id="2773713"/>
    <lineage>
        <taxon>Bacteria</taxon>
        <taxon>Bacillati</taxon>
        <taxon>Actinomycetota</taxon>
        <taxon>Actinomycetes</taxon>
        <taxon>Micrococcales</taxon>
        <taxon>Microbacteriaceae</taxon>
        <taxon>Microbacterium</taxon>
    </lineage>
</organism>
<dbReference type="Pfam" id="PF17765">
    <property type="entry name" value="MLTR_LBD"/>
    <property type="match status" value="1"/>
</dbReference>
<dbReference type="Proteomes" id="UP000598426">
    <property type="component" value="Unassembled WGS sequence"/>
</dbReference>
<accession>A0ABR8NV08</accession>
<gene>
    <name evidence="2" type="ORF">IF188_17275</name>
</gene>
<dbReference type="EMBL" id="JACXZS010000013">
    <property type="protein sequence ID" value="MBD3943446.1"/>
    <property type="molecule type" value="Genomic_DNA"/>
</dbReference>
<proteinExistence type="predicted"/>
<dbReference type="Gene3D" id="3.30.450.180">
    <property type="match status" value="1"/>
</dbReference>